<reference evidence="3 4" key="1">
    <citation type="submission" date="2015-01" db="EMBL/GenBank/DDBJ databases">
        <title>The Genome Sequence of Exophiala spinifera CBS89968.</title>
        <authorList>
            <consortium name="The Broad Institute Genomics Platform"/>
            <person name="Cuomo C."/>
            <person name="de Hoog S."/>
            <person name="Gorbushina A."/>
            <person name="Stielow B."/>
            <person name="Teixiera M."/>
            <person name="Abouelleil A."/>
            <person name="Chapman S.B."/>
            <person name="Priest M."/>
            <person name="Young S.K."/>
            <person name="Wortman J."/>
            <person name="Nusbaum C."/>
            <person name="Birren B."/>
        </authorList>
    </citation>
    <scope>NUCLEOTIDE SEQUENCE [LARGE SCALE GENOMIC DNA]</scope>
    <source>
        <strain evidence="3 4">CBS 89968</strain>
    </source>
</reference>
<feature type="compositionally biased region" description="Basic and acidic residues" evidence="1">
    <location>
        <begin position="246"/>
        <end position="257"/>
    </location>
</feature>
<sequence length="288" mass="31128">MSSVGPQLPPELQKRKRSADEDEDDDEQGSSSDASTGPLPQRPASKKSSSPSPKRSRVIGPTLPPAPLDERPSTPPPLDEGEESESSDDDDEFGPRLPSASDASKPVHSASSQVPPSNAPPARLQRDEWMTMAPENGDWSSRIDPTKLKNRKFNTTKGAKGPPQAGGGGASWHETPEEKQARLRREVLGISNPTASSDNSKTKTTTGSTHDEATAKRVREYRDKQRGPSLYASHSSSNKAVEEDDPSARAFDREKDIAGGTAISATKRREMVKKAADLSSRFSEARYL</sequence>
<dbReference type="EMBL" id="KN847492">
    <property type="protein sequence ID" value="KIW21279.1"/>
    <property type="molecule type" value="Genomic_DNA"/>
</dbReference>
<evidence type="ECO:0000313" key="3">
    <source>
        <dbReference type="EMBL" id="KIW21279.1"/>
    </source>
</evidence>
<evidence type="ECO:0000256" key="1">
    <source>
        <dbReference type="SAM" id="MobiDB-lite"/>
    </source>
</evidence>
<dbReference type="Pfam" id="PF12572">
    <property type="entry name" value="DUF3752"/>
    <property type="match status" value="1"/>
</dbReference>
<feature type="compositionally biased region" description="Basic and acidic residues" evidence="1">
    <location>
        <begin position="209"/>
        <end position="226"/>
    </location>
</feature>
<dbReference type="RefSeq" id="XP_016241495.1">
    <property type="nucleotide sequence ID" value="XM_016376219.1"/>
</dbReference>
<name>A0A0D2CCQ3_9EURO</name>
<proteinExistence type="predicted"/>
<evidence type="ECO:0000259" key="2">
    <source>
        <dbReference type="Pfam" id="PF12572"/>
    </source>
</evidence>
<feature type="compositionally biased region" description="Pro residues" evidence="1">
    <location>
        <begin position="62"/>
        <end position="78"/>
    </location>
</feature>
<dbReference type="PANTHER" id="PTHR46370">
    <property type="entry name" value="GPALPP MOTIFS-CONTAINING PROTEIN 1"/>
    <property type="match status" value="1"/>
</dbReference>
<dbReference type="AlphaFoldDB" id="A0A0D2CCQ3"/>
<organism evidence="3 4">
    <name type="scientific">Exophiala spinifera</name>
    <dbReference type="NCBI Taxonomy" id="91928"/>
    <lineage>
        <taxon>Eukaryota</taxon>
        <taxon>Fungi</taxon>
        <taxon>Dikarya</taxon>
        <taxon>Ascomycota</taxon>
        <taxon>Pezizomycotina</taxon>
        <taxon>Eurotiomycetes</taxon>
        <taxon>Chaetothyriomycetidae</taxon>
        <taxon>Chaetothyriales</taxon>
        <taxon>Herpotrichiellaceae</taxon>
        <taxon>Exophiala</taxon>
    </lineage>
</organism>
<gene>
    <name evidence="3" type="ORF">PV08_01859</name>
</gene>
<accession>A0A0D2CCQ3</accession>
<feature type="region of interest" description="Disordered" evidence="1">
    <location>
        <begin position="1"/>
        <end position="262"/>
    </location>
</feature>
<feature type="domain" description="DUF3752" evidence="2">
    <location>
        <begin position="134"/>
        <end position="283"/>
    </location>
</feature>
<dbReference type="InterPro" id="IPR022226">
    <property type="entry name" value="DUF3752"/>
</dbReference>
<dbReference type="OrthoDB" id="73491at2759"/>
<dbReference type="PANTHER" id="PTHR46370:SF1">
    <property type="entry name" value="GPALPP MOTIFS-CONTAINING PROTEIN 1"/>
    <property type="match status" value="1"/>
</dbReference>
<evidence type="ECO:0000313" key="4">
    <source>
        <dbReference type="Proteomes" id="UP000053328"/>
    </source>
</evidence>
<feature type="compositionally biased region" description="Acidic residues" evidence="1">
    <location>
        <begin position="79"/>
        <end position="92"/>
    </location>
</feature>
<feature type="compositionally biased region" description="Basic and acidic residues" evidence="1">
    <location>
        <begin position="174"/>
        <end position="187"/>
    </location>
</feature>
<dbReference type="HOGENOM" id="CLU_067132_0_0_1"/>
<feature type="compositionally biased region" description="Polar residues" evidence="1">
    <location>
        <begin position="191"/>
        <end position="208"/>
    </location>
</feature>
<feature type="compositionally biased region" description="Low complexity" evidence="1">
    <location>
        <begin position="42"/>
        <end position="53"/>
    </location>
</feature>
<dbReference type="Proteomes" id="UP000053328">
    <property type="component" value="Unassembled WGS sequence"/>
</dbReference>
<protein>
    <recommendedName>
        <fullName evidence="2">DUF3752 domain-containing protein</fullName>
    </recommendedName>
</protein>
<dbReference type="GeneID" id="27328942"/>
<dbReference type="VEuPathDB" id="FungiDB:PV08_01859"/>
<keyword evidence="4" id="KW-1185">Reference proteome</keyword>
<dbReference type="InterPro" id="IPR046331">
    <property type="entry name" value="GPAM1-like"/>
</dbReference>